<dbReference type="OrthoDB" id="9805416at2"/>
<dbReference type="GO" id="GO:0016616">
    <property type="term" value="F:oxidoreductase activity, acting on the CH-OH group of donors, NAD or NADP as acceptor"/>
    <property type="evidence" value="ECO:0007669"/>
    <property type="project" value="InterPro"/>
</dbReference>
<feature type="domain" description="D-isomer specific 2-hydroxyacid dehydrogenase catalytic" evidence="5">
    <location>
        <begin position="4"/>
        <end position="303"/>
    </location>
</feature>
<accession>A0A544QXK7</accession>
<reference evidence="7 8" key="1">
    <citation type="submission" date="2019-02" db="EMBL/GenBank/DDBJ databases">
        <title>Peptostreptococcaceae bacterium ZHW00191 nov., a new bacterium isolated from the human gut.</title>
        <authorList>
            <person name="Zhou H.-W."/>
            <person name="Chen X.-J."/>
        </authorList>
    </citation>
    <scope>NUCLEOTIDE SEQUENCE [LARGE SCALE GENOMIC DNA]</scope>
    <source>
        <strain evidence="7 8">ZHW00191</strain>
    </source>
</reference>
<name>A0A544QXK7_9FIRM</name>
<comment type="caution">
    <text evidence="7">The sequence shown here is derived from an EMBL/GenBank/DDBJ whole genome shotgun (WGS) entry which is preliminary data.</text>
</comment>
<comment type="similarity">
    <text evidence="1 4">Belongs to the D-isomer specific 2-hydroxyacid dehydrogenase family.</text>
</comment>
<dbReference type="InterPro" id="IPR006140">
    <property type="entry name" value="D-isomer_DH_NAD-bd"/>
</dbReference>
<dbReference type="PANTHER" id="PTHR43333">
    <property type="entry name" value="2-HACID_DH_C DOMAIN-CONTAINING PROTEIN"/>
    <property type="match status" value="1"/>
</dbReference>
<dbReference type="SUPFAM" id="SSF51735">
    <property type="entry name" value="NAD(P)-binding Rossmann-fold domains"/>
    <property type="match status" value="1"/>
</dbReference>
<dbReference type="GO" id="GO:0051287">
    <property type="term" value="F:NAD binding"/>
    <property type="evidence" value="ECO:0007669"/>
    <property type="project" value="InterPro"/>
</dbReference>
<evidence type="ECO:0000256" key="3">
    <source>
        <dbReference type="ARBA" id="ARBA00023027"/>
    </source>
</evidence>
<dbReference type="Proteomes" id="UP000317863">
    <property type="component" value="Unassembled WGS sequence"/>
</dbReference>
<dbReference type="SUPFAM" id="SSF52283">
    <property type="entry name" value="Formate/glycerate dehydrogenase catalytic domain-like"/>
    <property type="match status" value="1"/>
</dbReference>
<dbReference type="Gene3D" id="3.40.50.720">
    <property type="entry name" value="NAD(P)-binding Rossmann-like Domain"/>
    <property type="match status" value="2"/>
</dbReference>
<keyword evidence="2 4" id="KW-0560">Oxidoreductase</keyword>
<dbReference type="Pfam" id="PF00389">
    <property type="entry name" value="2-Hacid_dh"/>
    <property type="match status" value="1"/>
</dbReference>
<dbReference type="EMBL" id="SGJB01000002">
    <property type="protein sequence ID" value="TQQ85446.1"/>
    <property type="molecule type" value="Genomic_DNA"/>
</dbReference>
<proteinExistence type="inferred from homology"/>
<dbReference type="PROSITE" id="PS00671">
    <property type="entry name" value="D_2_HYDROXYACID_DH_3"/>
    <property type="match status" value="1"/>
</dbReference>
<dbReference type="CDD" id="cd12155">
    <property type="entry name" value="PGDH_1"/>
    <property type="match status" value="1"/>
</dbReference>
<evidence type="ECO:0000313" key="8">
    <source>
        <dbReference type="Proteomes" id="UP000317863"/>
    </source>
</evidence>
<dbReference type="AlphaFoldDB" id="A0A544QXK7"/>
<protein>
    <submittedName>
        <fullName evidence="7">Dihydrofolate reductase</fullName>
    </submittedName>
</protein>
<evidence type="ECO:0000256" key="1">
    <source>
        <dbReference type="ARBA" id="ARBA00005854"/>
    </source>
</evidence>
<dbReference type="InterPro" id="IPR006139">
    <property type="entry name" value="D-isomer_2_OHA_DH_cat_dom"/>
</dbReference>
<keyword evidence="8" id="KW-1185">Reference proteome</keyword>
<dbReference type="InterPro" id="IPR036291">
    <property type="entry name" value="NAD(P)-bd_dom_sf"/>
</dbReference>
<dbReference type="InterPro" id="IPR029753">
    <property type="entry name" value="D-isomer_DH_CS"/>
</dbReference>
<evidence type="ECO:0000256" key="2">
    <source>
        <dbReference type="ARBA" id="ARBA00023002"/>
    </source>
</evidence>
<dbReference type="RefSeq" id="WP_142535150.1">
    <property type="nucleotide sequence ID" value="NZ_SGJB01000002.1"/>
</dbReference>
<evidence type="ECO:0000313" key="7">
    <source>
        <dbReference type="EMBL" id="TQQ85446.1"/>
    </source>
</evidence>
<evidence type="ECO:0000259" key="5">
    <source>
        <dbReference type="Pfam" id="PF00389"/>
    </source>
</evidence>
<gene>
    <name evidence="7" type="ORF">EXD82_01485</name>
</gene>
<organism evidence="7 8">
    <name type="scientific">Peptacetobacter hominis</name>
    <dbReference type="NCBI Taxonomy" id="2743610"/>
    <lineage>
        <taxon>Bacteria</taxon>
        <taxon>Bacillati</taxon>
        <taxon>Bacillota</taxon>
        <taxon>Clostridia</taxon>
        <taxon>Peptostreptococcales</taxon>
        <taxon>Peptostreptococcaceae</taxon>
        <taxon>Peptacetobacter</taxon>
    </lineage>
</organism>
<dbReference type="PANTHER" id="PTHR43333:SF1">
    <property type="entry name" value="D-ISOMER SPECIFIC 2-HYDROXYACID DEHYDROGENASE NAD-BINDING DOMAIN-CONTAINING PROTEIN"/>
    <property type="match status" value="1"/>
</dbReference>
<sequence>MKLLMTRKFDDEKMKMIEDLGYEIVFHDDRILKNTEETDSVEVAYIYYNTDKIDYTRMKNLKFVQLASVGFDHIPKEYFEERGIILSNNKGGYSIPIAEYILMGILECYKNVFSLRKMQSEKIWKYEMNMLELSGKRALIMGTGDIGKETAKRLKAFDVEVWGLNTDGRNIDYFDRCFKTEELDGIIGKCDIVVGLMPSTKKTYRMMNEKRFELMKEGAVFVNAGRGSLVDTKAIEKYAPKFRGVVLDVFEEEPLYKDSPLWNMENVIITPHNSWVSEGNNERLFKNVYSNLKSYIETGKPATMLQLKKGY</sequence>
<evidence type="ECO:0000256" key="4">
    <source>
        <dbReference type="RuleBase" id="RU003719"/>
    </source>
</evidence>
<evidence type="ECO:0000259" key="6">
    <source>
        <dbReference type="Pfam" id="PF02826"/>
    </source>
</evidence>
<dbReference type="Pfam" id="PF02826">
    <property type="entry name" value="2-Hacid_dh_C"/>
    <property type="match status" value="1"/>
</dbReference>
<keyword evidence="3" id="KW-0520">NAD</keyword>
<feature type="domain" description="D-isomer specific 2-hydroxyacid dehydrogenase NAD-binding" evidence="6">
    <location>
        <begin position="103"/>
        <end position="273"/>
    </location>
</feature>